<dbReference type="Proteomes" id="UP000320888">
    <property type="component" value="Unassembled WGS sequence"/>
</dbReference>
<organism evidence="2 3">
    <name type="scientific">Streptomyces benahoarensis</name>
    <dbReference type="NCBI Taxonomy" id="2595054"/>
    <lineage>
        <taxon>Bacteria</taxon>
        <taxon>Bacillati</taxon>
        <taxon>Actinomycetota</taxon>
        <taxon>Actinomycetes</taxon>
        <taxon>Kitasatosporales</taxon>
        <taxon>Streptomycetaceae</taxon>
        <taxon>Streptomyces</taxon>
    </lineage>
</organism>
<name>A0A553ZM32_9ACTN</name>
<dbReference type="OrthoDB" id="9764016at2"/>
<comment type="caution">
    <text evidence="2">The sequence shown here is derived from an EMBL/GenBank/DDBJ whole genome shotgun (WGS) entry which is preliminary data.</text>
</comment>
<evidence type="ECO:0000313" key="3">
    <source>
        <dbReference type="Proteomes" id="UP000320888"/>
    </source>
</evidence>
<keyword evidence="3" id="KW-1185">Reference proteome</keyword>
<evidence type="ECO:0000256" key="1">
    <source>
        <dbReference type="SAM" id="MobiDB-lite"/>
    </source>
</evidence>
<feature type="region of interest" description="Disordered" evidence="1">
    <location>
        <begin position="1"/>
        <end position="24"/>
    </location>
</feature>
<protein>
    <submittedName>
        <fullName evidence="2">Uncharacterized protein</fullName>
    </submittedName>
</protein>
<gene>
    <name evidence="2" type="ORF">FNZ23_09415</name>
</gene>
<sequence>MAGSKRWTVRSGPSDHNWQAGEVPGEAGPVLLNATVATGQVLYIPRGESSGSERTDRSNS</sequence>
<dbReference type="AlphaFoldDB" id="A0A553ZM32"/>
<dbReference type="EMBL" id="VKLS01000075">
    <property type="protein sequence ID" value="TSB42532.1"/>
    <property type="molecule type" value="Genomic_DNA"/>
</dbReference>
<proteinExistence type="predicted"/>
<accession>A0A553ZM32</accession>
<evidence type="ECO:0000313" key="2">
    <source>
        <dbReference type="EMBL" id="TSB42532.1"/>
    </source>
</evidence>
<reference evidence="2 3" key="1">
    <citation type="submission" date="2019-07" db="EMBL/GenBank/DDBJ databases">
        <title>Draft genome for Streptomyces benahoarensis MZ03-48.</title>
        <authorList>
            <person name="Gonzalez-Pimentel J.L."/>
        </authorList>
    </citation>
    <scope>NUCLEOTIDE SEQUENCE [LARGE SCALE GENOMIC DNA]</scope>
    <source>
        <strain evidence="2 3">MZ03-48</strain>
    </source>
</reference>